<evidence type="ECO:0000313" key="2">
    <source>
        <dbReference type="EMBL" id="SVB81179.1"/>
    </source>
</evidence>
<name>A0A382H1W0_9ZZZZ</name>
<organism evidence="2">
    <name type="scientific">marine metagenome</name>
    <dbReference type="NCBI Taxonomy" id="408172"/>
    <lineage>
        <taxon>unclassified sequences</taxon>
        <taxon>metagenomes</taxon>
        <taxon>ecological metagenomes</taxon>
    </lineage>
</organism>
<accession>A0A382H1W0</accession>
<reference evidence="2" key="1">
    <citation type="submission" date="2018-05" db="EMBL/GenBank/DDBJ databases">
        <authorList>
            <person name="Lanie J.A."/>
            <person name="Ng W.-L."/>
            <person name="Kazmierczak K.M."/>
            <person name="Andrzejewski T.M."/>
            <person name="Davidsen T.M."/>
            <person name="Wayne K.J."/>
            <person name="Tettelin H."/>
            <person name="Glass J.I."/>
            <person name="Rusch D."/>
            <person name="Podicherti R."/>
            <person name="Tsui H.-C.T."/>
            <person name="Winkler M.E."/>
        </authorList>
    </citation>
    <scope>NUCLEOTIDE SEQUENCE</scope>
</reference>
<feature type="transmembrane region" description="Helical" evidence="1">
    <location>
        <begin position="24"/>
        <end position="45"/>
    </location>
</feature>
<sequence length="248" mass="27465">MSGPILDDPGRRVGGRRSVTERHATLVGLGLSAVFHVILVLLYAVGLDRWGPTKAVIGVRSLSNSFSGMQVVRVVEIISPESLLESIDEELEFEPVLETEGVQPDVGPVEIEVADPGNLFRGVRAAEVLRVRSSDKRLWREARPELFELTEAERMELMLEGRLEIWADSVAAALATEDALTDWTTTDANGRRWGVSPGRIHLGDVTLPLPVYFSGTSWQREQATRRAWEDQDILNGANAQALRASWKE</sequence>
<feature type="non-terminal residue" evidence="2">
    <location>
        <position position="248"/>
    </location>
</feature>
<keyword evidence="1" id="KW-0812">Transmembrane</keyword>
<proteinExistence type="predicted"/>
<keyword evidence="1" id="KW-0472">Membrane</keyword>
<evidence type="ECO:0000256" key="1">
    <source>
        <dbReference type="SAM" id="Phobius"/>
    </source>
</evidence>
<gene>
    <name evidence="2" type="ORF">METZ01_LOCUS234033</name>
</gene>
<protein>
    <submittedName>
        <fullName evidence="2">Uncharacterized protein</fullName>
    </submittedName>
</protein>
<dbReference type="EMBL" id="UINC01058659">
    <property type="protein sequence ID" value="SVB81179.1"/>
    <property type="molecule type" value="Genomic_DNA"/>
</dbReference>
<dbReference type="AlphaFoldDB" id="A0A382H1W0"/>
<keyword evidence="1" id="KW-1133">Transmembrane helix</keyword>